<dbReference type="GO" id="GO:0042597">
    <property type="term" value="C:periplasmic space"/>
    <property type="evidence" value="ECO:0007669"/>
    <property type="project" value="UniProtKB-SubCell"/>
</dbReference>
<dbReference type="HAMAP" id="MF_00240">
    <property type="entry name" value="LolA"/>
    <property type="match status" value="1"/>
</dbReference>
<dbReference type="GO" id="GO:0042953">
    <property type="term" value="P:lipoprotein transport"/>
    <property type="evidence" value="ECO:0007669"/>
    <property type="project" value="InterPro"/>
</dbReference>
<evidence type="ECO:0000256" key="1">
    <source>
        <dbReference type="ARBA" id="ARBA00004418"/>
    </source>
</evidence>
<organism evidence="11 12">
    <name type="scientific">Candidatus Desulfobacillus denitrificans</name>
    <dbReference type="NCBI Taxonomy" id="2608985"/>
    <lineage>
        <taxon>Bacteria</taxon>
        <taxon>Pseudomonadati</taxon>
        <taxon>Pseudomonadota</taxon>
        <taxon>Betaproteobacteria</taxon>
        <taxon>Candidatus Desulfobacillus</taxon>
    </lineage>
</organism>
<evidence type="ECO:0000256" key="2">
    <source>
        <dbReference type="ARBA" id="ARBA00007615"/>
    </source>
</evidence>
<evidence type="ECO:0000313" key="11">
    <source>
        <dbReference type="EMBL" id="BBO21489.1"/>
    </source>
</evidence>
<evidence type="ECO:0000256" key="9">
    <source>
        <dbReference type="ARBA" id="ARBA00023186"/>
    </source>
</evidence>
<evidence type="ECO:0000256" key="7">
    <source>
        <dbReference type="ARBA" id="ARBA00022764"/>
    </source>
</evidence>
<dbReference type="InterPro" id="IPR004564">
    <property type="entry name" value="OM_lipoprot_carrier_LolA-like"/>
</dbReference>
<keyword evidence="7 10" id="KW-0574">Periplasm</keyword>
<proteinExistence type="inferred from homology"/>
<dbReference type="InterPro" id="IPR018323">
    <property type="entry name" value="OM_lipoprot_carrier_LolA_Pbac"/>
</dbReference>
<dbReference type="AlphaFoldDB" id="A0A809R1L2"/>
<gene>
    <name evidence="10" type="primary">lolA</name>
    <name evidence="11" type="ORF">DSYM_21880</name>
</gene>
<feature type="signal peptide" evidence="10">
    <location>
        <begin position="1"/>
        <end position="26"/>
    </location>
</feature>
<name>A0A809R1L2_9PROT</name>
<dbReference type="NCBIfam" id="TIGR00547">
    <property type="entry name" value="lolA"/>
    <property type="match status" value="1"/>
</dbReference>
<dbReference type="CDD" id="cd16325">
    <property type="entry name" value="LolA"/>
    <property type="match status" value="1"/>
</dbReference>
<keyword evidence="9 10" id="KW-0143">Chaperone</keyword>
<comment type="subcellular location">
    <subcellularLocation>
        <location evidence="1 10">Periplasm</location>
    </subcellularLocation>
</comment>
<dbReference type="Gene3D" id="2.50.20.10">
    <property type="entry name" value="Lipoprotein localisation LolA/LolB/LppX"/>
    <property type="match status" value="1"/>
</dbReference>
<evidence type="ECO:0000313" key="12">
    <source>
        <dbReference type="Proteomes" id="UP000662914"/>
    </source>
</evidence>
<dbReference type="EMBL" id="AP021857">
    <property type="protein sequence ID" value="BBO21489.1"/>
    <property type="molecule type" value="Genomic_DNA"/>
</dbReference>
<evidence type="ECO:0000256" key="3">
    <source>
        <dbReference type="ARBA" id="ARBA00011245"/>
    </source>
</evidence>
<dbReference type="PANTHER" id="PTHR35869">
    <property type="entry name" value="OUTER-MEMBRANE LIPOPROTEIN CARRIER PROTEIN"/>
    <property type="match status" value="1"/>
</dbReference>
<dbReference type="SUPFAM" id="SSF89392">
    <property type="entry name" value="Prokaryotic lipoproteins and lipoprotein localization factors"/>
    <property type="match status" value="1"/>
</dbReference>
<accession>A0A809R1L2</accession>
<evidence type="ECO:0000256" key="4">
    <source>
        <dbReference type="ARBA" id="ARBA00014035"/>
    </source>
</evidence>
<sequence precursor="true">MRIKKLSLCLCVSVVSGFLLSAVAQAAALDKLKAFVEGTKSGRADFVQTVVSKSGRKPQNAAGSMMFSRPGKFRWTYDKPYYQLIVGDGERLWVYDRDLNQVSTKKLSAALGASPAALLAGDNALEKNFDLKEGGTTDGIEWVDAQPKSQDSGFQFLRIGFVGDALRAMELTDSFGQVTTIAFEKFERNPQLPASQFRFTPPKGADVLGE</sequence>
<dbReference type="KEGG" id="ddz:DSYM_21880"/>
<dbReference type="Pfam" id="PF03548">
    <property type="entry name" value="LolA"/>
    <property type="match status" value="1"/>
</dbReference>
<keyword evidence="8 10" id="KW-0653">Protein transport</keyword>
<evidence type="ECO:0000256" key="10">
    <source>
        <dbReference type="HAMAP-Rule" id="MF_00240"/>
    </source>
</evidence>
<dbReference type="Proteomes" id="UP000662914">
    <property type="component" value="Chromosome"/>
</dbReference>
<dbReference type="InterPro" id="IPR029046">
    <property type="entry name" value="LolA/LolB/LppX"/>
</dbReference>
<dbReference type="NCBIfam" id="NF000661">
    <property type="entry name" value="PRK00031.1-3"/>
    <property type="match status" value="1"/>
</dbReference>
<comment type="similarity">
    <text evidence="2 10">Belongs to the LolA family.</text>
</comment>
<protein>
    <recommendedName>
        <fullName evidence="4 10">Outer-membrane lipoprotein carrier protein</fullName>
    </recommendedName>
</protein>
<comment type="subunit">
    <text evidence="3 10">Monomer.</text>
</comment>
<feature type="chain" id="PRO_5035350083" description="Outer-membrane lipoprotein carrier protein" evidence="10">
    <location>
        <begin position="27"/>
        <end position="210"/>
    </location>
</feature>
<keyword evidence="11" id="KW-0449">Lipoprotein</keyword>
<evidence type="ECO:0000256" key="6">
    <source>
        <dbReference type="ARBA" id="ARBA00022729"/>
    </source>
</evidence>
<dbReference type="PANTHER" id="PTHR35869:SF1">
    <property type="entry name" value="OUTER-MEMBRANE LIPOPROTEIN CARRIER PROTEIN"/>
    <property type="match status" value="1"/>
</dbReference>
<reference evidence="11" key="1">
    <citation type="journal article" name="DNA Res.">
        <title>The physiological potential of anammox bacteria as revealed by their core genome structure.</title>
        <authorList>
            <person name="Okubo T."/>
            <person name="Toyoda A."/>
            <person name="Fukuhara K."/>
            <person name="Uchiyama I."/>
            <person name="Harigaya Y."/>
            <person name="Kuroiwa M."/>
            <person name="Suzuki T."/>
            <person name="Murakami Y."/>
            <person name="Suwa Y."/>
            <person name="Takami H."/>
        </authorList>
    </citation>
    <scope>NUCLEOTIDE SEQUENCE</scope>
    <source>
        <strain evidence="11">317325-3</strain>
    </source>
</reference>
<dbReference type="GO" id="GO:0044874">
    <property type="term" value="P:lipoprotein localization to outer membrane"/>
    <property type="evidence" value="ECO:0007669"/>
    <property type="project" value="UniProtKB-UniRule"/>
</dbReference>
<comment type="function">
    <text evidence="10">Participates in the translocation of lipoproteins from the inner membrane to the outer membrane. Only forms a complex with a lipoprotein if the residue after the N-terminal Cys is not an aspartate (The Asp acts as a targeting signal to indicate that the lipoprotein should stay in the inner membrane).</text>
</comment>
<evidence type="ECO:0000256" key="5">
    <source>
        <dbReference type="ARBA" id="ARBA00022448"/>
    </source>
</evidence>
<keyword evidence="5 10" id="KW-0813">Transport</keyword>
<evidence type="ECO:0000256" key="8">
    <source>
        <dbReference type="ARBA" id="ARBA00022927"/>
    </source>
</evidence>
<keyword evidence="6 10" id="KW-0732">Signal</keyword>